<evidence type="ECO:0000313" key="11">
    <source>
        <dbReference type="EMBL" id="ABG59284.1"/>
    </source>
</evidence>
<dbReference type="Pfam" id="PF01618">
    <property type="entry name" value="MotA_ExbB"/>
    <property type="match status" value="1"/>
</dbReference>
<dbReference type="GO" id="GO:0005886">
    <property type="term" value="C:plasma membrane"/>
    <property type="evidence" value="ECO:0007669"/>
    <property type="project" value="UniProtKB-SubCell"/>
</dbReference>
<accession>A0A6N4SS77</accession>
<evidence type="ECO:0000256" key="1">
    <source>
        <dbReference type="ARBA" id="ARBA00004651"/>
    </source>
</evidence>
<keyword evidence="3" id="KW-1003">Cell membrane</keyword>
<evidence type="ECO:0000256" key="7">
    <source>
        <dbReference type="ARBA" id="ARBA00023136"/>
    </source>
</evidence>
<feature type="transmembrane region" description="Helical" evidence="9">
    <location>
        <begin position="12"/>
        <end position="35"/>
    </location>
</feature>
<keyword evidence="5 8" id="KW-0653">Protein transport</keyword>
<evidence type="ECO:0000259" key="10">
    <source>
        <dbReference type="Pfam" id="PF01618"/>
    </source>
</evidence>
<keyword evidence="12" id="KW-1185">Reference proteome</keyword>
<dbReference type="Proteomes" id="UP000001822">
    <property type="component" value="Chromosome"/>
</dbReference>
<keyword evidence="4 9" id="KW-0812">Transmembrane</keyword>
<comment type="subcellular location">
    <subcellularLocation>
        <location evidence="1">Cell membrane</location>
        <topology evidence="1">Multi-pass membrane protein</topology>
    </subcellularLocation>
    <subcellularLocation>
        <location evidence="8">Membrane</location>
        <topology evidence="8">Multi-pass membrane protein</topology>
    </subcellularLocation>
</comment>
<evidence type="ECO:0000256" key="3">
    <source>
        <dbReference type="ARBA" id="ARBA00022475"/>
    </source>
</evidence>
<dbReference type="PANTHER" id="PTHR30625">
    <property type="entry name" value="PROTEIN TOLQ"/>
    <property type="match status" value="1"/>
</dbReference>
<comment type="similarity">
    <text evidence="8">Belongs to the exbB/tolQ family.</text>
</comment>
<evidence type="ECO:0000256" key="8">
    <source>
        <dbReference type="RuleBase" id="RU004057"/>
    </source>
</evidence>
<evidence type="ECO:0000256" key="4">
    <source>
        <dbReference type="ARBA" id="ARBA00022692"/>
    </source>
</evidence>
<dbReference type="RefSeq" id="WP_011585401.1">
    <property type="nucleotide sequence ID" value="NC_008255.1"/>
</dbReference>
<keyword evidence="7 9" id="KW-0472">Membrane</keyword>
<dbReference type="AlphaFoldDB" id="A0A6N4SS77"/>
<keyword evidence="6 9" id="KW-1133">Transmembrane helix</keyword>
<proteinExistence type="inferred from homology"/>
<dbReference type="InterPro" id="IPR050790">
    <property type="entry name" value="ExbB/TolQ_transport"/>
</dbReference>
<gene>
    <name evidence="11" type="primary">exbB</name>
    <name evidence="11" type="ordered locus">CHU_2018</name>
</gene>
<dbReference type="GO" id="GO:0017038">
    <property type="term" value="P:protein import"/>
    <property type="evidence" value="ECO:0007669"/>
    <property type="project" value="TreeGrafter"/>
</dbReference>
<dbReference type="EMBL" id="CP000383">
    <property type="protein sequence ID" value="ABG59284.1"/>
    <property type="molecule type" value="Genomic_DNA"/>
</dbReference>
<sequence length="275" mass="29286">MENLAIPQKSKFSSTFALLVIPICLAVAILIYVFIFGAPSNFQENGSAKPGNYLAIVHEGGAIVPVLMSFFLMVITFSVERFITIRQAYGSGSLDNFVRKIKSYLSSNDVNSAISVCEEQKGSLGNVTLAVLKKYKSVAADKTMSKDQKQVALQKELEEATSLELPILEKNLTILATLASVATLVGLLGTVMGMIKAFAALASSGTPNAEALATGISEALINTALGIASSAFAIIFYNLFTSQIDTLTYSIDEVGFSINQNFAANNKDKESAVLA</sequence>
<feature type="transmembrane region" description="Helical" evidence="9">
    <location>
        <begin position="55"/>
        <end position="77"/>
    </location>
</feature>
<evidence type="ECO:0000313" key="12">
    <source>
        <dbReference type="Proteomes" id="UP000001822"/>
    </source>
</evidence>
<evidence type="ECO:0000256" key="5">
    <source>
        <dbReference type="ARBA" id="ARBA00022927"/>
    </source>
</evidence>
<protein>
    <submittedName>
        <fullName evidence="11">Outer membrane transport energization protein ExbB</fullName>
    </submittedName>
</protein>
<dbReference type="OrthoDB" id="4045at2"/>
<feature type="transmembrane region" description="Helical" evidence="9">
    <location>
        <begin position="172"/>
        <end position="199"/>
    </location>
</feature>
<evidence type="ECO:0000256" key="9">
    <source>
        <dbReference type="SAM" id="Phobius"/>
    </source>
</evidence>
<evidence type="ECO:0000256" key="2">
    <source>
        <dbReference type="ARBA" id="ARBA00022448"/>
    </source>
</evidence>
<reference evidence="11 12" key="1">
    <citation type="journal article" date="2007" name="Appl. Environ. Microbiol.">
        <title>Genome sequence of the cellulolytic gliding bacterium Cytophaga hutchinsonii.</title>
        <authorList>
            <person name="Xie G."/>
            <person name="Bruce D.C."/>
            <person name="Challacombe J.F."/>
            <person name="Chertkov O."/>
            <person name="Detter J.C."/>
            <person name="Gilna P."/>
            <person name="Han C.S."/>
            <person name="Lucas S."/>
            <person name="Misra M."/>
            <person name="Myers G.L."/>
            <person name="Richardson P."/>
            <person name="Tapia R."/>
            <person name="Thayer N."/>
            <person name="Thompson L.S."/>
            <person name="Brettin T.S."/>
            <person name="Henrissat B."/>
            <person name="Wilson D.B."/>
            <person name="McBride M.J."/>
        </authorList>
    </citation>
    <scope>NUCLEOTIDE SEQUENCE [LARGE SCALE GENOMIC DNA]</scope>
    <source>
        <strain evidence="12">ATCC 33406 / DSM 1761 / CIP 103989 / NBRC 15051 / NCIMB 9469 / D465</strain>
    </source>
</reference>
<dbReference type="InterPro" id="IPR002898">
    <property type="entry name" value="MotA_ExbB_proton_chnl"/>
</dbReference>
<dbReference type="PANTHER" id="PTHR30625:SF15">
    <property type="entry name" value="BIOPOLYMER TRANSPORT PROTEIN EXBB"/>
    <property type="match status" value="1"/>
</dbReference>
<dbReference type="KEGG" id="chu:CHU_2018"/>
<organism evidence="11 12">
    <name type="scientific">Cytophaga hutchinsonii (strain ATCC 33406 / DSM 1761 / CIP 103989 / NBRC 15051 / NCIMB 9469 / D465)</name>
    <dbReference type="NCBI Taxonomy" id="269798"/>
    <lineage>
        <taxon>Bacteria</taxon>
        <taxon>Pseudomonadati</taxon>
        <taxon>Bacteroidota</taxon>
        <taxon>Cytophagia</taxon>
        <taxon>Cytophagales</taxon>
        <taxon>Cytophagaceae</taxon>
        <taxon>Cytophaga</taxon>
    </lineage>
</organism>
<feature type="transmembrane region" description="Helical" evidence="9">
    <location>
        <begin position="219"/>
        <end position="240"/>
    </location>
</feature>
<evidence type="ECO:0000256" key="6">
    <source>
        <dbReference type="ARBA" id="ARBA00022989"/>
    </source>
</evidence>
<feature type="domain" description="MotA/TolQ/ExbB proton channel" evidence="10">
    <location>
        <begin position="143"/>
        <end position="251"/>
    </location>
</feature>
<keyword evidence="2 8" id="KW-0813">Transport</keyword>
<name>A0A6N4SS77_CYTH3</name>